<dbReference type="InterPro" id="IPR036890">
    <property type="entry name" value="HATPase_C_sf"/>
</dbReference>
<dbReference type="InterPro" id="IPR003660">
    <property type="entry name" value="HAMP_dom"/>
</dbReference>
<evidence type="ECO:0000256" key="3">
    <source>
        <dbReference type="ARBA" id="ARBA00012438"/>
    </source>
</evidence>
<evidence type="ECO:0000256" key="8">
    <source>
        <dbReference type="ARBA" id="ARBA00022989"/>
    </source>
</evidence>
<dbReference type="Pfam" id="PF05227">
    <property type="entry name" value="CHASE3"/>
    <property type="match status" value="1"/>
</dbReference>
<dbReference type="PANTHER" id="PTHR43304">
    <property type="entry name" value="PHYTOCHROME-LIKE PROTEIN CPH1"/>
    <property type="match status" value="1"/>
</dbReference>
<evidence type="ECO:0000256" key="7">
    <source>
        <dbReference type="ARBA" id="ARBA00022777"/>
    </source>
</evidence>
<organism evidence="13 14">
    <name type="scientific">Nocardia aurea</name>
    <dbReference type="NCBI Taxonomy" id="2144174"/>
    <lineage>
        <taxon>Bacteria</taxon>
        <taxon>Bacillati</taxon>
        <taxon>Actinomycetota</taxon>
        <taxon>Actinomycetes</taxon>
        <taxon>Mycobacteriales</taxon>
        <taxon>Nocardiaceae</taxon>
        <taxon>Nocardia</taxon>
    </lineage>
</organism>
<evidence type="ECO:0000256" key="10">
    <source>
        <dbReference type="SAM" id="Phobius"/>
    </source>
</evidence>
<dbReference type="PRINTS" id="PR00344">
    <property type="entry name" value="BCTRLSENSOR"/>
</dbReference>
<dbReference type="EC" id="2.7.13.3" evidence="3"/>
<dbReference type="InterPro" id="IPR003594">
    <property type="entry name" value="HATPase_dom"/>
</dbReference>
<feature type="domain" description="Histidine kinase" evidence="11">
    <location>
        <begin position="307"/>
        <end position="523"/>
    </location>
</feature>
<evidence type="ECO:0000313" key="14">
    <source>
        <dbReference type="Proteomes" id="UP001551695"/>
    </source>
</evidence>
<dbReference type="SMART" id="SM00304">
    <property type="entry name" value="HAMP"/>
    <property type="match status" value="1"/>
</dbReference>
<dbReference type="Pfam" id="PF00512">
    <property type="entry name" value="HisKA"/>
    <property type="match status" value="1"/>
</dbReference>
<evidence type="ECO:0000256" key="1">
    <source>
        <dbReference type="ARBA" id="ARBA00000085"/>
    </source>
</evidence>
<evidence type="ECO:0000256" key="6">
    <source>
        <dbReference type="ARBA" id="ARBA00022692"/>
    </source>
</evidence>
<dbReference type="Gene3D" id="1.10.287.130">
    <property type="match status" value="1"/>
</dbReference>
<dbReference type="CDD" id="cd00082">
    <property type="entry name" value="HisKA"/>
    <property type="match status" value="1"/>
</dbReference>
<dbReference type="SMART" id="SM00388">
    <property type="entry name" value="HisKA"/>
    <property type="match status" value="1"/>
</dbReference>
<dbReference type="InterPro" id="IPR007891">
    <property type="entry name" value="CHASE3"/>
</dbReference>
<reference evidence="13 14" key="1">
    <citation type="submission" date="2024-06" db="EMBL/GenBank/DDBJ databases">
        <title>The Natural Products Discovery Center: Release of the First 8490 Sequenced Strains for Exploring Actinobacteria Biosynthetic Diversity.</title>
        <authorList>
            <person name="Kalkreuter E."/>
            <person name="Kautsar S.A."/>
            <person name="Yang D."/>
            <person name="Bader C.D."/>
            <person name="Teijaro C.N."/>
            <person name="Fluegel L."/>
            <person name="Davis C.M."/>
            <person name="Simpson J.R."/>
            <person name="Lauterbach L."/>
            <person name="Steele A.D."/>
            <person name="Gui C."/>
            <person name="Meng S."/>
            <person name="Li G."/>
            <person name="Viehrig K."/>
            <person name="Ye F."/>
            <person name="Su P."/>
            <person name="Kiefer A.F."/>
            <person name="Nichols A."/>
            <person name="Cepeda A.J."/>
            <person name="Yan W."/>
            <person name="Fan B."/>
            <person name="Jiang Y."/>
            <person name="Adhikari A."/>
            <person name="Zheng C.-J."/>
            <person name="Schuster L."/>
            <person name="Cowan T.M."/>
            <person name="Smanski M.J."/>
            <person name="Chevrette M.G."/>
            <person name="De Carvalho L.P.S."/>
            <person name="Shen B."/>
        </authorList>
    </citation>
    <scope>NUCLEOTIDE SEQUENCE [LARGE SCALE GENOMIC DNA]</scope>
    <source>
        <strain evidence="13 14">NPDC050403</strain>
    </source>
</reference>
<feature type="transmembrane region" description="Helical" evidence="10">
    <location>
        <begin position="20"/>
        <end position="43"/>
    </location>
</feature>
<feature type="domain" description="HAMP" evidence="12">
    <location>
        <begin position="219"/>
        <end position="271"/>
    </location>
</feature>
<comment type="caution">
    <text evidence="13">The sequence shown here is derived from an EMBL/GenBank/DDBJ whole genome shotgun (WGS) entry which is preliminary data.</text>
</comment>
<gene>
    <name evidence="13" type="ORF">AB0I48_25270</name>
</gene>
<dbReference type="PROSITE" id="PS50109">
    <property type="entry name" value="HIS_KIN"/>
    <property type="match status" value="1"/>
</dbReference>
<proteinExistence type="predicted"/>
<dbReference type="SUPFAM" id="SSF55874">
    <property type="entry name" value="ATPase domain of HSP90 chaperone/DNA topoisomerase II/histidine kinase"/>
    <property type="match status" value="1"/>
</dbReference>
<dbReference type="EMBL" id="JBFAKC010000012">
    <property type="protein sequence ID" value="MEV0710881.1"/>
    <property type="molecule type" value="Genomic_DNA"/>
</dbReference>
<protein>
    <recommendedName>
        <fullName evidence="3">histidine kinase</fullName>
        <ecNumber evidence="3">2.7.13.3</ecNumber>
    </recommendedName>
</protein>
<dbReference type="CDD" id="cd06225">
    <property type="entry name" value="HAMP"/>
    <property type="match status" value="1"/>
</dbReference>
<dbReference type="Proteomes" id="UP001551695">
    <property type="component" value="Unassembled WGS sequence"/>
</dbReference>
<keyword evidence="13" id="KW-0547">Nucleotide-binding</keyword>
<dbReference type="Gene3D" id="6.10.340.10">
    <property type="match status" value="1"/>
</dbReference>
<dbReference type="SUPFAM" id="SSF47384">
    <property type="entry name" value="Homodimeric domain of signal transducing histidine kinase"/>
    <property type="match status" value="1"/>
</dbReference>
<dbReference type="SUPFAM" id="SSF158472">
    <property type="entry name" value="HAMP domain-like"/>
    <property type="match status" value="1"/>
</dbReference>
<evidence type="ECO:0000256" key="2">
    <source>
        <dbReference type="ARBA" id="ARBA00004236"/>
    </source>
</evidence>
<keyword evidence="13" id="KW-0067">ATP-binding</keyword>
<name>A0ABV3G0A8_9NOCA</name>
<keyword evidence="5" id="KW-0808">Transferase</keyword>
<dbReference type="SMART" id="SM00387">
    <property type="entry name" value="HATPase_c"/>
    <property type="match status" value="1"/>
</dbReference>
<comment type="subcellular location">
    <subcellularLocation>
        <location evidence="2">Cell membrane</location>
    </subcellularLocation>
</comment>
<dbReference type="GO" id="GO:0005524">
    <property type="term" value="F:ATP binding"/>
    <property type="evidence" value="ECO:0007669"/>
    <property type="project" value="UniProtKB-KW"/>
</dbReference>
<dbReference type="PROSITE" id="PS50885">
    <property type="entry name" value="HAMP"/>
    <property type="match status" value="1"/>
</dbReference>
<evidence type="ECO:0000256" key="4">
    <source>
        <dbReference type="ARBA" id="ARBA00022553"/>
    </source>
</evidence>
<dbReference type="InterPro" id="IPR004358">
    <property type="entry name" value="Sig_transdc_His_kin-like_C"/>
</dbReference>
<feature type="transmembrane region" description="Helical" evidence="10">
    <location>
        <begin position="197"/>
        <end position="217"/>
    </location>
</feature>
<comment type="catalytic activity">
    <reaction evidence="1">
        <text>ATP + protein L-histidine = ADP + protein N-phospho-L-histidine.</text>
        <dbReference type="EC" id="2.7.13.3"/>
    </reaction>
</comment>
<dbReference type="Gene3D" id="3.30.565.10">
    <property type="entry name" value="Histidine kinase-like ATPase, C-terminal domain"/>
    <property type="match status" value="1"/>
</dbReference>
<dbReference type="Pfam" id="PF02518">
    <property type="entry name" value="HATPase_c"/>
    <property type="match status" value="1"/>
</dbReference>
<evidence type="ECO:0000256" key="9">
    <source>
        <dbReference type="ARBA" id="ARBA00023012"/>
    </source>
</evidence>
<dbReference type="InterPro" id="IPR003661">
    <property type="entry name" value="HisK_dim/P_dom"/>
</dbReference>
<sequence length="532" mass="58539">MIASSPRRGLAGRLTVQTWFQLVLGLMALLVLVSTVAGAALIAQTNRVADRLLDYVQPAATEAYRLQTALVNQETGIRGYAITADPQFFTPYLEGRAQQARSTARLRELLAGRPALLADLDAVESAAALWRDTYAEPLAAGVTPSGSRPTVQTAVVARGKTLFDELRLRFTAQNEGLAAVADRDRDELRHARAVRDVVLTGMIVAFLLTSVVLTVLIRRLVARPLSELEKASLLVAGGDFDHRITARGPSDLATVAEAVESMRRRIVAELASSRVQEAQLERQAADLDSQTVELRRSNAELEQFAYVASHDLQEPLRKVASFCQLLEKRYGDQLDDRARQYIDYAVDGAKRMQVLINDLLTFSRVGRINDRTEPVALDHALGKAVDNLATAIEDTEATIVRPETLPEITGDPTLLVMLWQNLVGNAIKFRSPDRAPVVRIEHETDPDGVRQFTVADNGIGISPEFADKVFVIFQRLHSRDEYSGTGIGLALSKKIVEYHGGRIRLDTDYSGGTRFVFTLAEPTPSPEKEFTT</sequence>
<keyword evidence="7" id="KW-0418">Kinase</keyword>
<dbReference type="PANTHER" id="PTHR43304:SF1">
    <property type="entry name" value="PAC DOMAIN-CONTAINING PROTEIN"/>
    <property type="match status" value="1"/>
</dbReference>
<dbReference type="RefSeq" id="WP_355090058.1">
    <property type="nucleotide sequence ID" value="NZ_JBEXKW010000088.1"/>
</dbReference>
<evidence type="ECO:0000256" key="5">
    <source>
        <dbReference type="ARBA" id="ARBA00022679"/>
    </source>
</evidence>
<keyword evidence="10" id="KW-0472">Membrane</keyword>
<keyword evidence="8 10" id="KW-1133">Transmembrane helix</keyword>
<dbReference type="InterPro" id="IPR005467">
    <property type="entry name" value="His_kinase_dom"/>
</dbReference>
<dbReference type="Pfam" id="PF00672">
    <property type="entry name" value="HAMP"/>
    <property type="match status" value="1"/>
</dbReference>
<keyword evidence="9" id="KW-0902">Two-component regulatory system</keyword>
<dbReference type="InterPro" id="IPR036097">
    <property type="entry name" value="HisK_dim/P_sf"/>
</dbReference>
<keyword evidence="4" id="KW-0597">Phosphoprotein</keyword>
<accession>A0ABV3G0A8</accession>
<dbReference type="InterPro" id="IPR052162">
    <property type="entry name" value="Sensor_kinase/Photoreceptor"/>
</dbReference>
<keyword evidence="6 10" id="KW-0812">Transmembrane</keyword>
<evidence type="ECO:0000259" key="11">
    <source>
        <dbReference type="PROSITE" id="PS50109"/>
    </source>
</evidence>
<evidence type="ECO:0000313" key="13">
    <source>
        <dbReference type="EMBL" id="MEV0710881.1"/>
    </source>
</evidence>
<evidence type="ECO:0000259" key="12">
    <source>
        <dbReference type="PROSITE" id="PS50885"/>
    </source>
</evidence>
<keyword evidence="14" id="KW-1185">Reference proteome</keyword>